<protein>
    <submittedName>
        <fullName evidence="1">Uncharacterized protein</fullName>
    </submittedName>
</protein>
<name>A0A0W0WAK8_9GAMM</name>
<reference evidence="1 2" key="1">
    <citation type="submission" date="2015-11" db="EMBL/GenBank/DDBJ databases">
        <title>Genomic analysis of 38 Legionella species identifies large and diverse effector repertoires.</title>
        <authorList>
            <person name="Burstein D."/>
            <person name="Amaro F."/>
            <person name="Zusman T."/>
            <person name="Lifshitz Z."/>
            <person name="Cohen O."/>
            <person name="Gilbert J.A."/>
            <person name="Pupko T."/>
            <person name="Shuman H.A."/>
            <person name="Segal G."/>
        </authorList>
    </citation>
    <scope>NUCLEOTIDE SEQUENCE [LARGE SCALE GENOMIC DNA]</scope>
    <source>
        <strain evidence="1 2">PX-1-G2-E2</strain>
    </source>
</reference>
<dbReference type="EMBL" id="LNYL01000023">
    <property type="protein sequence ID" value="KTD29399.1"/>
    <property type="molecule type" value="Genomic_DNA"/>
</dbReference>
<keyword evidence="2" id="KW-1185">Reference proteome</keyword>
<proteinExistence type="predicted"/>
<sequence>MRHQLIYKNVTLDIVHKDAKKPGISEIKFSGEPMAVSKSHIEFLQHSKPILNRNEMTLQTEKKEGTIIIKPSKNTQKSEEYLHNVVERFIISNFSEIQFPTDEANAAISKEYWQTAIHLAGGDLSSLHDEMEKLTSHFANTTRM</sequence>
<dbReference type="PATRIC" id="fig|466.6.peg.971"/>
<dbReference type="RefSeq" id="WP_058451718.1">
    <property type="nucleotide sequence ID" value="NZ_CAAAIB010000003.1"/>
</dbReference>
<dbReference type="Proteomes" id="UP000054908">
    <property type="component" value="Unassembled WGS sequence"/>
</dbReference>
<evidence type="ECO:0000313" key="2">
    <source>
        <dbReference type="Proteomes" id="UP000054908"/>
    </source>
</evidence>
<dbReference type="AlphaFoldDB" id="A0A0W0WAK8"/>
<dbReference type="STRING" id="466.Lmac_0909"/>
<organism evidence="1 2">
    <name type="scientific">Legionella maceachernii</name>
    <dbReference type="NCBI Taxonomy" id="466"/>
    <lineage>
        <taxon>Bacteria</taxon>
        <taxon>Pseudomonadati</taxon>
        <taxon>Pseudomonadota</taxon>
        <taxon>Gammaproteobacteria</taxon>
        <taxon>Legionellales</taxon>
        <taxon>Legionellaceae</taxon>
        <taxon>Legionella</taxon>
    </lineage>
</organism>
<accession>A0A0W0WAK8</accession>
<comment type="caution">
    <text evidence="1">The sequence shown here is derived from an EMBL/GenBank/DDBJ whole genome shotgun (WGS) entry which is preliminary data.</text>
</comment>
<gene>
    <name evidence="1" type="ORF">Lmac_0909</name>
</gene>
<evidence type="ECO:0000313" key="1">
    <source>
        <dbReference type="EMBL" id="KTD29399.1"/>
    </source>
</evidence>